<dbReference type="PATRIC" id="fig|1268072.3.peg.1261"/>
<gene>
    <name evidence="1" type="ORF">PSAB_06080</name>
</gene>
<accession>X4ZFC1</accession>
<evidence type="ECO:0000313" key="2">
    <source>
        <dbReference type="Proteomes" id="UP000019772"/>
    </source>
</evidence>
<dbReference type="NCBIfam" id="NF033394">
    <property type="entry name" value="capsid_maj_Podo"/>
    <property type="match status" value="1"/>
</dbReference>
<dbReference type="HOGENOM" id="CLU_696071_0_0_9"/>
<dbReference type="InterPro" id="IPR049718">
    <property type="entry name" value="AKO59007-like"/>
</dbReference>
<keyword evidence="2" id="KW-1185">Reference proteome</keyword>
<dbReference type="Proteomes" id="UP000019772">
    <property type="component" value="Chromosome"/>
</dbReference>
<dbReference type="AlphaFoldDB" id="X4ZFC1"/>
<sequence length="394" mass="42385">MAASLTTIADAMKVDYLPKIREQVNNGSNYFVMKLMQRAQTIGGGGKNFSITHHYGRNSGVGAGTETGTLPTAGNQSYKTSTGNVGYVHGRLQVSNAAIQATKKDSVTYLKEMEAEVKGLVTDVRNYVQRTSMGDGTGKLATFAVNTSVTTLTVDNVKAFFINQIIDIVNSGGTVTVTGRTVTAIDPALKTITISGAAVTTAATDFAVVTGTYNVDPMGLAGIISDSITLQGLAPATYTWWKSTILANGGTGRAISDALLRQLVDYVDLASGKKVEWLAAGHGVRASYEALLTANRRYVNPMELEGGYKALEFDGMPLIVDKYMLDKTIFAGNWDDLSIYQTSELDFMEEDGSMFSRVANSPQYEATAFWYYTFVCHARNAFAALKDINVPAGY</sequence>
<proteinExistence type="predicted"/>
<dbReference type="RefSeq" id="WP_025333715.1">
    <property type="nucleotide sequence ID" value="NZ_CP004078.1"/>
</dbReference>
<dbReference type="STRING" id="1268072.PSAB_06080"/>
<evidence type="ECO:0000313" key="1">
    <source>
        <dbReference type="EMBL" id="AHV96152.1"/>
    </source>
</evidence>
<organism evidence="1 2">
    <name type="scientific">Paenibacillus sabinae T27</name>
    <dbReference type="NCBI Taxonomy" id="1268072"/>
    <lineage>
        <taxon>Bacteria</taxon>
        <taxon>Bacillati</taxon>
        <taxon>Bacillota</taxon>
        <taxon>Bacilli</taxon>
        <taxon>Bacillales</taxon>
        <taxon>Paenibacillaceae</taxon>
        <taxon>Paenibacillus</taxon>
    </lineage>
</organism>
<dbReference type="eggNOG" id="ENOG5032H5X">
    <property type="taxonomic scope" value="Bacteria"/>
</dbReference>
<dbReference type="OrthoDB" id="2560854at2"/>
<name>X4ZFC1_9BACL</name>
<reference evidence="1 2" key="1">
    <citation type="journal article" date="2014" name="PLoS Genet.">
        <title>Comparative Genomic Analysis of N2-Fixing and Non-N2-Fixing Paenibacillus spp.: Organization, Evolution and Expression of the Nitrogen Fixation Genes.</title>
        <authorList>
            <person name="Xie J.B."/>
            <person name="Du Z."/>
            <person name="Bai L."/>
            <person name="Tian C."/>
            <person name="Zhang Y."/>
            <person name="Xie J.Y."/>
            <person name="Wang T."/>
            <person name="Liu X."/>
            <person name="Chen X."/>
            <person name="Cheng Q."/>
            <person name="Chen S."/>
            <person name="Li J."/>
        </authorList>
    </citation>
    <scope>NUCLEOTIDE SEQUENCE [LARGE SCALE GENOMIC DNA]</scope>
    <source>
        <strain evidence="1 2">T27</strain>
    </source>
</reference>
<protein>
    <submittedName>
        <fullName evidence="1">2,3-dihydro-2,3-dihydroxybenzoate dehydrogenase</fullName>
    </submittedName>
</protein>
<dbReference type="KEGG" id="psab:PSAB_06080"/>
<dbReference type="EMBL" id="CP004078">
    <property type="protein sequence ID" value="AHV96152.1"/>
    <property type="molecule type" value="Genomic_DNA"/>
</dbReference>